<dbReference type="Proteomes" id="UP000827986">
    <property type="component" value="Unassembled WGS sequence"/>
</dbReference>
<evidence type="ECO:0000313" key="2">
    <source>
        <dbReference type="EMBL" id="KAH1166325.1"/>
    </source>
</evidence>
<gene>
    <name evidence="2" type="ORF">KIL84_015497</name>
</gene>
<evidence type="ECO:0000313" key="3">
    <source>
        <dbReference type="Proteomes" id="UP000827986"/>
    </source>
</evidence>
<evidence type="ECO:0000256" key="1">
    <source>
        <dbReference type="SAM" id="MobiDB-lite"/>
    </source>
</evidence>
<feature type="region of interest" description="Disordered" evidence="1">
    <location>
        <begin position="31"/>
        <end position="59"/>
    </location>
</feature>
<proteinExistence type="predicted"/>
<protein>
    <submittedName>
        <fullName evidence="2">Uncharacterized protein</fullName>
    </submittedName>
</protein>
<dbReference type="AlphaFoldDB" id="A0A9D3WSK0"/>
<comment type="caution">
    <text evidence="2">The sequence shown here is derived from an EMBL/GenBank/DDBJ whole genome shotgun (WGS) entry which is preliminary data.</text>
</comment>
<reference evidence="2" key="1">
    <citation type="submission" date="2021-09" db="EMBL/GenBank/DDBJ databases">
        <title>The genome of Mauremys mutica provides insights into the evolution of semi-aquatic lifestyle.</title>
        <authorList>
            <person name="Gong S."/>
            <person name="Gao Y."/>
        </authorList>
    </citation>
    <scope>NUCLEOTIDE SEQUENCE</scope>
    <source>
        <strain evidence="2">MM-2020</strain>
        <tissue evidence="2">Muscle</tissue>
    </source>
</reference>
<sequence length="107" mass="12123">MHPKLDFKPKGNVTELLTYLPLMRRCLNSGLKERGRGTLRSQQKTGQSPGRPKKRSSLLHGFQSPHAKWIHLEPCCYWIPLSCLYSPSLFPFELPYALEGVTAASNI</sequence>
<accession>A0A9D3WSK0</accession>
<keyword evidence="3" id="KW-1185">Reference proteome</keyword>
<name>A0A9D3WSK0_9SAUR</name>
<dbReference type="EMBL" id="JAHDVG010000487">
    <property type="protein sequence ID" value="KAH1166325.1"/>
    <property type="molecule type" value="Genomic_DNA"/>
</dbReference>
<organism evidence="2 3">
    <name type="scientific">Mauremys mutica</name>
    <name type="common">yellowpond turtle</name>
    <dbReference type="NCBI Taxonomy" id="74926"/>
    <lineage>
        <taxon>Eukaryota</taxon>
        <taxon>Metazoa</taxon>
        <taxon>Chordata</taxon>
        <taxon>Craniata</taxon>
        <taxon>Vertebrata</taxon>
        <taxon>Euteleostomi</taxon>
        <taxon>Archelosauria</taxon>
        <taxon>Testudinata</taxon>
        <taxon>Testudines</taxon>
        <taxon>Cryptodira</taxon>
        <taxon>Durocryptodira</taxon>
        <taxon>Testudinoidea</taxon>
        <taxon>Geoemydidae</taxon>
        <taxon>Geoemydinae</taxon>
        <taxon>Mauremys</taxon>
    </lineage>
</organism>
<feature type="compositionally biased region" description="Polar residues" evidence="1">
    <location>
        <begin position="39"/>
        <end position="48"/>
    </location>
</feature>